<dbReference type="AlphaFoldDB" id="A0A482VM56"/>
<proteinExistence type="predicted"/>
<feature type="domain" description="C2H2-type" evidence="10">
    <location>
        <begin position="189"/>
        <end position="216"/>
    </location>
</feature>
<evidence type="ECO:0000256" key="3">
    <source>
        <dbReference type="ARBA" id="ARBA00022737"/>
    </source>
</evidence>
<dbReference type="GO" id="GO:0040029">
    <property type="term" value="P:epigenetic regulation of gene expression"/>
    <property type="evidence" value="ECO:0007669"/>
    <property type="project" value="UniProtKB-ARBA"/>
</dbReference>
<dbReference type="SUPFAM" id="SSF57716">
    <property type="entry name" value="Glucocorticoid receptor-like (DNA-binding domain)"/>
    <property type="match status" value="1"/>
</dbReference>
<dbReference type="GO" id="GO:0043565">
    <property type="term" value="F:sequence-specific DNA binding"/>
    <property type="evidence" value="ECO:0007669"/>
    <property type="project" value="UniProtKB-ARBA"/>
</dbReference>
<keyword evidence="6" id="KW-0539">Nucleus</keyword>
<organism evidence="12 13">
    <name type="scientific">Asbolus verrucosus</name>
    <name type="common">Desert ironclad beetle</name>
    <dbReference type="NCBI Taxonomy" id="1661398"/>
    <lineage>
        <taxon>Eukaryota</taxon>
        <taxon>Metazoa</taxon>
        <taxon>Ecdysozoa</taxon>
        <taxon>Arthropoda</taxon>
        <taxon>Hexapoda</taxon>
        <taxon>Insecta</taxon>
        <taxon>Pterygota</taxon>
        <taxon>Neoptera</taxon>
        <taxon>Endopterygota</taxon>
        <taxon>Coleoptera</taxon>
        <taxon>Polyphaga</taxon>
        <taxon>Cucujiformia</taxon>
        <taxon>Tenebrionidae</taxon>
        <taxon>Pimeliinae</taxon>
        <taxon>Asbolus</taxon>
    </lineage>
</organism>
<dbReference type="GO" id="GO:0000785">
    <property type="term" value="C:chromatin"/>
    <property type="evidence" value="ECO:0007669"/>
    <property type="project" value="UniProtKB-ARBA"/>
</dbReference>
<dbReference type="InterPro" id="IPR012934">
    <property type="entry name" value="Znf_AD"/>
</dbReference>
<dbReference type="Pfam" id="PF00096">
    <property type="entry name" value="zf-C2H2"/>
    <property type="match status" value="2"/>
</dbReference>
<accession>A0A482VM56</accession>
<keyword evidence="2" id="KW-0479">Metal-binding</keyword>
<evidence type="ECO:0000256" key="7">
    <source>
        <dbReference type="PROSITE-ProRule" id="PRU00042"/>
    </source>
</evidence>
<comment type="caution">
    <text evidence="8">Lacks conserved residue(s) required for the propagation of feature annotation.</text>
</comment>
<feature type="non-terminal residue" evidence="12">
    <location>
        <position position="1"/>
    </location>
</feature>
<feature type="domain" description="C2H2-type" evidence="10">
    <location>
        <begin position="161"/>
        <end position="188"/>
    </location>
</feature>
<comment type="subcellular location">
    <subcellularLocation>
        <location evidence="1">Nucleus</location>
    </subcellularLocation>
</comment>
<protein>
    <submittedName>
        <fullName evidence="12">Zf-AD domain containing protein</fullName>
    </submittedName>
</protein>
<feature type="domain" description="ZAD" evidence="11">
    <location>
        <begin position="1"/>
        <end position="74"/>
    </location>
</feature>
<evidence type="ECO:0000256" key="1">
    <source>
        <dbReference type="ARBA" id="ARBA00004123"/>
    </source>
</evidence>
<feature type="domain" description="C2H2-type" evidence="10">
    <location>
        <begin position="133"/>
        <end position="155"/>
    </location>
</feature>
<dbReference type="OrthoDB" id="6077919at2759"/>
<dbReference type="SMART" id="SM00868">
    <property type="entry name" value="zf-AD"/>
    <property type="match status" value="1"/>
</dbReference>
<keyword evidence="4 7" id="KW-0863">Zinc-finger</keyword>
<dbReference type="PROSITE" id="PS50157">
    <property type="entry name" value="ZINC_FINGER_C2H2_2"/>
    <property type="match status" value="3"/>
</dbReference>
<evidence type="ECO:0000256" key="2">
    <source>
        <dbReference type="ARBA" id="ARBA00022723"/>
    </source>
</evidence>
<evidence type="ECO:0000256" key="8">
    <source>
        <dbReference type="PROSITE-ProRule" id="PRU01263"/>
    </source>
</evidence>
<dbReference type="PANTHER" id="PTHR24394:SF29">
    <property type="entry name" value="MYONEURIN"/>
    <property type="match status" value="1"/>
</dbReference>
<dbReference type="Proteomes" id="UP000292052">
    <property type="component" value="Unassembled WGS sequence"/>
</dbReference>
<dbReference type="GO" id="GO:0003682">
    <property type="term" value="F:chromatin binding"/>
    <property type="evidence" value="ECO:0007669"/>
    <property type="project" value="UniProtKB-ARBA"/>
</dbReference>
<evidence type="ECO:0000256" key="6">
    <source>
        <dbReference type="ARBA" id="ARBA00023242"/>
    </source>
</evidence>
<evidence type="ECO:0000313" key="13">
    <source>
        <dbReference type="Proteomes" id="UP000292052"/>
    </source>
</evidence>
<dbReference type="SMART" id="SM00355">
    <property type="entry name" value="ZnF_C2H2"/>
    <property type="match status" value="3"/>
</dbReference>
<dbReference type="PROSITE" id="PS00028">
    <property type="entry name" value="ZINC_FINGER_C2H2_1"/>
    <property type="match status" value="3"/>
</dbReference>
<dbReference type="InterPro" id="IPR013087">
    <property type="entry name" value="Znf_C2H2_type"/>
</dbReference>
<dbReference type="InterPro" id="IPR036236">
    <property type="entry name" value="Znf_C2H2_sf"/>
</dbReference>
<dbReference type="FunFam" id="3.30.160.60:FF:001818">
    <property type="entry name" value="GDNF-inducible zinc finger protein 1 isoform X1"/>
    <property type="match status" value="1"/>
</dbReference>
<evidence type="ECO:0000259" key="11">
    <source>
        <dbReference type="PROSITE" id="PS51915"/>
    </source>
</evidence>
<dbReference type="EMBL" id="QDEB01086425">
    <property type="protein sequence ID" value="RZC33726.1"/>
    <property type="molecule type" value="Genomic_DNA"/>
</dbReference>
<dbReference type="GO" id="GO:0000981">
    <property type="term" value="F:DNA-binding transcription factor activity, RNA polymerase II-specific"/>
    <property type="evidence" value="ECO:0007669"/>
    <property type="project" value="TreeGrafter"/>
</dbReference>
<evidence type="ECO:0000313" key="12">
    <source>
        <dbReference type="EMBL" id="RZC33726.1"/>
    </source>
</evidence>
<feature type="non-terminal residue" evidence="12">
    <location>
        <position position="242"/>
    </location>
</feature>
<dbReference type="SUPFAM" id="SSF57667">
    <property type="entry name" value="beta-beta-alpha zinc fingers"/>
    <property type="match status" value="2"/>
</dbReference>
<sequence length="242" mass="27738">TCVNTEENVVKIKNTFINCESDTIPILDVLNLFSDVKINENYPDSICSNCVEKAASAYKFKVQCDQSNRIFQDITKKVISNNVALKADNLVDIKSELNSENNNNANVSRKPRKKLKLAKTDKSEKKDGPEKLLFCNQCNKSFKNKYILSAHVKRHQYKGHFLCNVCGKGFNSQSCLTRHTRVHTGERKYECQICHKKFPSSNNLNLHSRVHSGFKPKTARLPCVWERIHSEILSQRPHKQEA</sequence>
<dbReference type="Pfam" id="PF07776">
    <property type="entry name" value="zf-AD"/>
    <property type="match status" value="1"/>
</dbReference>
<keyword evidence="13" id="KW-1185">Reference proteome</keyword>
<evidence type="ECO:0000259" key="10">
    <source>
        <dbReference type="PROSITE" id="PS50157"/>
    </source>
</evidence>
<feature type="compositionally biased region" description="Basic and acidic residues" evidence="9">
    <location>
        <begin position="118"/>
        <end position="127"/>
    </location>
</feature>
<dbReference type="STRING" id="1661398.A0A482VM56"/>
<evidence type="ECO:0000256" key="5">
    <source>
        <dbReference type="ARBA" id="ARBA00022833"/>
    </source>
</evidence>
<comment type="caution">
    <text evidence="12">The sequence shown here is derived from an EMBL/GenBank/DDBJ whole genome shotgun (WGS) entry which is preliminary data.</text>
</comment>
<name>A0A482VM56_ASBVE</name>
<dbReference type="PROSITE" id="PS51915">
    <property type="entry name" value="ZAD"/>
    <property type="match status" value="1"/>
</dbReference>
<dbReference type="FunFam" id="3.30.160.60:FF:000690">
    <property type="entry name" value="Zinc finger protein 354C"/>
    <property type="match status" value="1"/>
</dbReference>
<gene>
    <name evidence="12" type="ORF">BDFB_011365</name>
</gene>
<evidence type="ECO:0000256" key="4">
    <source>
        <dbReference type="ARBA" id="ARBA00022771"/>
    </source>
</evidence>
<evidence type="ECO:0000256" key="9">
    <source>
        <dbReference type="SAM" id="MobiDB-lite"/>
    </source>
</evidence>
<keyword evidence="5" id="KW-0862">Zinc</keyword>
<keyword evidence="3" id="KW-0677">Repeat</keyword>
<dbReference type="PANTHER" id="PTHR24394">
    <property type="entry name" value="ZINC FINGER PROTEIN"/>
    <property type="match status" value="1"/>
</dbReference>
<dbReference type="Pfam" id="PF13894">
    <property type="entry name" value="zf-C2H2_4"/>
    <property type="match status" value="1"/>
</dbReference>
<reference evidence="12 13" key="1">
    <citation type="submission" date="2017-03" db="EMBL/GenBank/DDBJ databases">
        <title>Genome of the blue death feigning beetle - Asbolus verrucosus.</title>
        <authorList>
            <person name="Rider S.D."/>
        </authorList>
    </citation>
    <scope>NUCLEOTIDE SEQUENCE [LARGE SCALE GENOMIC DNA]</scope>
    <source>
        <strain evidence="12">Butters</strain>
        <tissue evidence="12">Head and leg muscle</tissue>
    </source>
</reference>
<dbReference type="GO" id="GO:0008270">
    <property type="term" value="F:zinc ion binding"/>
    <property type="evidence" value="ECO:0007669"/>
    <property type="project" value="UniProtKB-KW"/>
</dbReference>
<dbReference type="Gene3D" id="3.30.160.60">
    <property type="entry name" value="Classic Zinc Finger"/>
    <property type="match status" value="2"/>
</dbReference>
<dbReference type="GO" id="GO:0005634">
    <property type="term" value="C:nucleus"/>
    <property type="evidence" value="ECO:0007669"/>
    <property type="project" value="UniProtKB-SubCell"/>
</dbReference>
<feature type="region of interest" description="Disordered" evidence="9">
    <location>
        <begin position="100"/>
        <end position="127"/>
    </location>
</feature>